<gene>
    <name evidence="15" type="ORF">L21TH_0875</name>
</gene>
<dbReference type="Pfam" id="PF01743">
    <property type="entry name" value="PolyA_pol"/>
    <property type="match status" value="1"/>
</dbReference>
<evidence type="ECO:0000256" key="4">
    <source>
        <dbReference type="ARBA" id="ARBA00022695"/>
    </source>
</evidence>
<dbReference type="GO" id="GO:0046872">
    <property type="term" value="F:metal ion binding"/>
    <property type="evidence" value="ECO:0007669"/>
    <property type="project" value="UniProtKB-KW"/>
</dbReference>
<dbReference type="AlphaFoldDB" id="R1AV69"/>
<evidence type="ECO:0000256" key="10">
    <source>
        <dbReference type="ARBA" id="ARBA00022884"/>
    </source>
</evidence>
<protein>
    <submittedName>
        <fullName evidence="15">tRNA nucleotidyltransferase, CC-adding</fullName>
        <ecNumber evidence="15">2.7.7.72</ecNumber>
    </submittedName>
</protein>
<keyword evidence="4 15" id="KW-0548">Nucleotidyltransferase</keyword>
<dbReference type="OrthoDB" id="9805698at2"/>
<dbReference type="PANTHER" id="PTHR47545">
    <property type="entry name" value="MULTIFUNCTIONAL CCA PROTEIN"/>
    <property type="match status" value="1"/>
</dbReference>
<comment type="cofactor">
    <cofactor evidence="1">
        <name>Mg(2+)</name>
        <dbReference type="ChEBI" id="CHEBI:18420"/>
    </cofactor>
</comment>
<sequence length="472" mass="55394">MDFILKELKRVSIEKDVKIYVVGGYVRNLILNTPSEDIDCVISERVEEVVNTFADRLSKKVISLGEEDKLYRIVDKNNNIQIDFTSMKGNSIEQDLFKRDFTLNSLAVDVYDLDNYKDKIIDPTNGLEDINNGIIRHVYDDAFIDDPIRMLRAVRFMSEFNFRLHDSTKRLINKHKSHIKKMPGERITQELFKILNNKNTSYYFHFMEKELDILQEVFPEIIEMRDVGECKYHVVDSLTHSLYTLEVIEDIIYADNYFEEHIRRAYENHVNEEISSNHSRLSLIKMGAFFHDIGKPSAKKVDKTGRVRFRGHEITGAEIVKSIAERLRLSIKERDLLYKYVSKHMYPLVIYKSNDVSGKTLYKMFSELKNDTLDILLISLADIIATRKLLDPKEDMGKYKVFTEYLANNYLTRFKDIEKISDVITGREILENFQLDEEVMIGDILEEVKKAIYNGKVSRRKKDVLKYIEDIL</sequence>
<dbReference type="InterPro" id="IPR032828">
    <property type="entry name" value="PolyA_RNA-bd"/>
</dbReference>
<dbReference type="GO" id="GO:0005524">
    <property type="term" value="F:ATP binding"/>
    <property type="evidence" value="ECO:0007669"/>
    <property type="project" value="UniProtKB-KW"/>
</dbReference>
<name>R1AV69_9FIRM</name>
<proteinExistence type="inferred from homology"/>
<evidence type="ECO:0000256" key="8">
    <source>
        <dbReference type="ARBA" id="ARBA00022840"/>
    </source>
</evidence>
<keyword evidence="9" id="KW-0460">Magnesium</keyword>
<evidence type="ECO:0000256" key="11">
    <source>
        <dbReference type="RuleBase" id="RU003953"/>
    </source>
</evidence>
<reference evidence="15 16" key="1">
    <citation type="journal article" date="2015" name="Geomicrobiol. J.">
        <title>Caldisalinibacter kiritimatiensis gen. nov., sp. nov., a moderately thermohalophilic thiosulfate-reducing bacterium from a hypersaline microbial mat.</title>
        <authorList>
            <person name="Ben Hania W."/>
            <person name="Joseph M."/>
            <person name="Fiebig A."/>
            <person name="Bunk B."/>
            <person name="Klenk H.-P."/>
            <person name="Fardeau M.-L."/>
            <person name="Spring S."/>
        </authorList>
    </citation>
    <scope>NUCLEOTIDE SEQUENCE [LARGE SCALE GENOMIC DNA]</scope>
    <source>
        <strain evidence="15 16">L21-TH-D2</strain>
    </source>
</reference>
<evidence type="ECO:0000256" key="3">
    <source>
        <dbReference type="ARBA" id="ARBA00022694"/>
    </source>
</evidence>
<keyword evidence="3" id="KW-0819">tRNA processing</keyword>
<comment type="similarity">
    <text evidence="11">Belongs to the tRNA nucleotidyltransferase/poly(A) polymerase family.</text>
</comment>
<dbReference type="Pfam" id="PF01966">
    <property type="entry name" value="HD"/>
    <property type="match status" value="1"/>
</dbReference>
<keyword evidence="10 11" id="KW-0694">RNA-binding</keyword>
<keyword evidence="6" id="KW-0547">Nucleotide-binding</keyword>
<dbReference type="NCBIfam" id="TIGR00277">
    <property type="entry name" value="HDIG"/>
    <property type="match status" value="1"/>
</dbReference>
<evidence type="ECO:0000259" key="12">
    <source>
        <dbReference type="Pfam" id="PF01743"/>
    </source>
</evidence>
<dbReference type="InterPro" id="IPR006675">
    <property type="entry name" value="HDIG_dom"/>
</dbReference>
<dbReference type="PANTHER" id="PTHR47545:SF1">
    <property type="entry name" value="MULTIFUNCTIONAL CCA PROTEIN"/>
    <property type="match status" value="1"/>
</dbReference>
<keyword evidence="8" id="KW-0067">ATP-binding</keyword>
<comment type="caution">
    <text evidence="15">The sequence shown here is derived from an EMBL/GenBank/DDBJ whole genome shotgun (WGS) entry which is preliminary data.</text>
</comment>
<accession>R1AV69</accession>
<keyword evidence="2 11" id="KW-0808">Transferase</keyword>
<evidence type="ECO:0000313" key="15">
    <source>
        <dbReference type="EMBL" id="EOD01068.1"/>
    </source>
</evidence>
<dbReference type="InterPro" id="IPR043519">
    <property type="entry name" value="NT_sf"/>
</dbReference>
<dbReference type="RefSeq" id="WP_006310396.1">
    <property type="nucleotide sequence ID" value="NZ_ARZA01000087.1"/>
</dbReference>
<dbReference type="SUPFAM" id="SSF81891">
    <property type="entry name" value="Poly A polymerase C-terminal region-like"/>
    <property type="match status" value="1"/>
</dbReference>
<dbReference type="EC" id="2.7.7.72" evidence="15"/>
<evidence type="ECO:0000259" key="14">
    <source>
        <dbReference type="Pfam" id="PF12627"/>
    </source>
</evidence>
<evidence type="ECO:0000256" key="6">
    <source>
        <dbReference type="ARBA" id="ARBA00022741"/>
    </source>
</evidence>
<feature type="domain" description="tRNA nucleotidyltransferase/poly(A) polymerase RNA and SrmB- binding" evidence="14">
    <location>
        <begin position="161"/>
        <end position="221"/>
    </location>
</feature>
<evidence type="ECO:0000256" key="2">
    <source>
        <dbReference type="ARBA" id="ARBA00022679"/>
    </source>
</evidence>
<evidence type="ECO:0000313" key="16">
    <source>
        <dbReference type="Proteomes" id="UP000013378"/>
    </source>
</evidence>
<dbReference type="GO" id="GO:0042245">
    <property type="term" value="P:RNA repair"/>
    <property type="evidence" value="ECO:0007669"/>
    <property type="project" value="UniProtKB-KW"/>
</dbReference>
<organism evidence="15 16">
    <name type="scientific">Caldisalinibacter kiritimatiensis</name>
    <dbReference type="NCBI Taxonomy" id="1304284"/>
    <lineage>
        <taxon>Bacteria</taxon>
        <taxon>Bacillati</taxon>
        <taxon>Bacillota</taxon>
        <taxon>Tissierellia</taxon>
        <taxon>Tissierellales</taxon>
        <taxon>Thermohalobacteraceae</taxon>
        <taxon>Caldisalinibacter</taxon>
    </lineage>
</organism>
<evidence type="ECO:0000256" key="1">
    <source>
        <dbReference type="ARBA" id="ARBA00001946"/>
    </source>
</evidence>
<dbReference type="InterPro" id="IPR050124">
    <property type="entry name" value="tRNA_CCA-adding_enzyme"/>
</dbReference>
<dbReference type="SUPFAM" id="SSF81301">
    <property type="entry name" value="Nucleotidyltransferase"/>
    <property type="match status" value="1"/>
</dbReference>
<keyword evidence="16" id="KW-1185">Reference proteome</keyword>
<dbReference type="Pfam" id="PF12627">
    <property type="entry name" value="PolyA_pol_RNAbd"/>
    <property type="match status" value="1"/>
</dbReference>
<dbReference type="GO" id="GO:0008033">
    <property type="term" value="P:tRNA processing"/>
    <property type="evidence" value="ECO:0007669"/>
    <property type="project" value="UniProtKB-KW"/>
</dbReference>
<dbReference type="Gene3D" id="1.10.3090.10">
    <property type="entry name" value="cca-adding enzyme, domain 2"/>
    <property type="match status" value="1"/>
</dbReference>
<dbReference type="EMBL" id="ARZA01000087">
    <property type="protein sequence ID" value="EOD01068.1"/>
    <property type="molecule type" value="Genomic_DNA"/>
</dbReference>
<dbReference type="CDD" id="cd00077">
    <property type="entry name" value="HDc"/>
    <property type="match status" value="1"/>
</dbReference>
<dbReference type="GO" id="GO:0004810">
    <property type="term" value="F:CCA tRNA nucleotidyltransferase activity"/>
    <property type="evidence" value="ECO:0007669"/>
    <property type="project" value="UniProtKB-EC"/>
</dbReference>
<feature type="domain" description="HD" evidence="13">
    <location>
        <begin position="278"/>
        <end position="385"/>
    </location>
</feature>
<evidence type="ECO:0000256" key="9">
    <source>
        <dbReference type="ARBA" id="ARBA00022842"/>
    </source>
</evidence>
<dbReference type="InterPro" id="IPR002646">
    <property type="entry name" value="PolA_pol_head_dom"/>
</dbReference>
<dbReference type="InterPro" id="IPR003607">
    <property type="entry name" value="HD/PDEase_dom"/>
</dbReference>
<dbReference type="PATRIC" id="fig|1304284.3.peg.860"/>
<keyword evidence="7" id="KW-0692">RNA repair</keyword>
<evidence type="ECO:0000256" key="7">
    <source>
        <dbReference type="ARBA" id="ARBA00022800"/>
    </source>
</evidence>
<dbReference type="STRING" id="1304284.L21TH_0875"/>
<keyword evidence="5" id="KW-0479">Metal-binding</keyword>
<dbReference type="InterPro" id="IPR006674">
    <property type="entry name" value="HD_domain"/>
</dbReference>
<feature type="domain" description="Poly A polymerase head" evidence="12">
    <location>
        <begin position="19"/>
        <end position="136"/>
    </location>
</feature>
<dbReference type="GO" id="GO:0003723">
    <property type="term" value="F:RNA binding"/>
    <property type="evidence" value="ECO:0007669"/>
    <property type="project" value="UniProtKB-KW"/>
</dbReference>
<dbReference type="Gene3D" id="3.30.460.10">
    <property type="entry name" value="Beta Polymerase, domain 2"/>
    <property type="match status" value="1"/>
</dbReference>
<evidence type="ECO:0000256" key="5">
    <source>
        <dbReference type="ARBA" id="ARBA00022723"/>
    </source>
</evidence>
<dbReference type="eggNOG" id="COG0617">
    <property type="taxonomic scope" value="Bacteria"/>
</dbReference>
<evidence type="ECO:0000259" key="13">
    <source>
        <dbReference type="Pfam" id="PF01966"/>
    </source>
</evidence>
<dbReference type="Proteomes" id="UP000013378">
    <property type="component" value="Unassembled WGS sequence"/>
</dbReference>